<name>A0AAD9KFD6_9ANNE</name>
<evidence type="ECO:0000256" key="2">
    <source>
        <dbReference type="ARBA" id="ARBA00004275"/>
    </source>
</evidence>
<dbReference type="GO" id="GO:0005524">
    <property type="term" value="F:ATP binding"/>
    <property type="evidence" value="ECO:0007669"/>
    <property type="project" value="UniProtKB-KW"/>
</dbReference>
<evidence type="ECO:0000259" key="17">
    <source>
        <dbReference type="Pfam" id="PF14749"/>
    </source>
</evidence>
<evidence type="ECO:0000259" key="16">
    <source>
        <dbReference type="Pfam" id="PF01756"/>
    </source>
</evidence>
<dbReference type="GO" id="GO:0033540">
    <property type="term" value="P:fatty acid beta-oxidation using acyl-CoA oxidase"/>
    <property type="evidence" value="ECO:0007669"/>
    <property type="project" value="TreeGrafter"/>
</dbReference>
<feature type="active site" description="Proton acceptor" evidence="14">
    <location>
        <position position="383"/>
    </location>
</feature>
<dbReference type="AlphaFoldDB" id="A0AAD9KFD6"/>
<dbReference type="FunFam" id="1.20.140.10:FF:000013">
    <property type="entry name" value="Acyl-coenzyme A oxidase"/>
    <property type="match status" value="1"/>
</dbReference>
<dbReference type="Gene3D" id="1.10.540.10">
    <property type="entry name" value="Acyl-CoA dehydrogenase/oxidase, N-terminal domain"/>
    <property type="match status" value="1"/>
</dbReference>
<evidence type="ECO:0000256" key="1">
    <source>
        <dbReference type="ARBA" id="ARBA00001974"/>
    </source>
</evidence>
<keyword evidence="10" id="KW-0560">Oxidoreductase</keyword>
<evidence type="ECO:0000256" key="8">
    <source>
        <dbReference type="ARBA" id="ARBA00022832"/>
    </source>
</evidence>
<evidence type="ECO:0000256" key="6">
    <source>
        <dbReference type="ARBA" id="ARBA00022741"/>
    </source>
</evidence>
<dbReference type="PANTHER" id="PTHR10909:SF250">
    <property type="entry name" value="PEROXISOMAL ACYL-COENZYME A OXIDASE 1"/>
    <property type="match status" value="1"/>
</dbReference>
<keyword evidence="5 13" id="KW-0285">Flavoprotein</keyword>
<dbReference type="GO" id="GO:0003997">
    <property type="term" value="F:acyl-CoA oxidase activity"/>
    <property type="evidence" value="ECO:0007669"/>
    <property type="project" value="InterPro"/>
</dbReference>
<evidence type="ECO:0000256" key="14">
    <source>
        <dbReference type="PIRSR" id="PIRSR000168-1"/>
    </source>
</evidence>
<comment type="cofactor">
    <cofactor evidence="1">
        <name>FAD</name>
        <dbReference type="ChEBI" id="CHEBI:57692"/>
    </cofactor>
</comment>
<dbReference type="InterPro" id="IPR046373">
    <property type="entry name" value="Acyl-CoA_Oxase/DH_mid-dom_sf"/>
</dbReference>
<dbReference type="InterPro" id="IPR009100">
    <property type="entry name" value="AcylCoA_DH/oxidase_NM_dom_sf"/>
</dbReference>
<dbReference type="InterPro" id="IPR002655">
    <property type="entry name" value="Acyl-CoA_oxidase_C"/>
</dbReference>
<dbReference type="GO" id="GO:0005777">
    <property type="term" value="C:peroxisome"/>
    <property type="evidence" value="ECO:0007669"/>
    <property type="project" value="UniProtKB-SubCell"/>
</dbReference>
<evidence type="ECO:0000256" key="11">
    <source>
        <dbReference type="ARBA" id="ARBA00023098"/>
    </source>
</evidence>
<comment type="caution">
    <text evidence="19">The sequence shown here is derived from an EMBL/GenBank/DDBJ whole genome shotgun (WGS) entry which is preliminary data.</text>
</comment>
<evidence type="ECO:0000256" key="7">
    <source>
        <dbReference type="ARBA" id="ARBA00022827"/>
    </source>
</evidence>
<dbReference type="InterPro" id="IPR037069">
    <property type="entry name" value="AcylCoA_DH/ox_N_sf"/>
</dbReference>
<dbReference type="Proteomes" id="UP001208570">
    <property type="component" value="Unassembled WGS sequence"/>
</dbReference>
<feature type="domain" description="Acyl-coenzyme A oxidase N-terminal" evidence="17">
    <location>
        <begin position="17"/>
        <end position="135"/>
    </location>
</feature>
<dbReference type="Pfam" id="PF14749">
    <property type="entry name" value="Acyl-CoA_ox_N"/>
    <property type="match status" value="1"/>
</dbReference>
<organism evidence="19 20">
    <name type="scientific">Paralvinella palmiformis</name>
    <dbReference type="NCBI Taxonomy" id="53620"/>
    <lineage>
        <taxon>Eukaryota</taxon>
        <taxon>Metazoa</taxon>
        <taxon>Spiralia</taxon>
        <taxon>Lophotrochozoa</taxon>
        <taxon>Annelida</taxon>
        <taxon>Polychaeta</taxon>
        <taxon>Sedentaria</taxon>
        <taxon>Canalipalpata</taxon>
        <taxon>Terebellida</taxon>
        <taxon>Terebelliformia</taxon>
        <taxon>Alvinellidae</taxon>
        <taxon>Paralvinella</taxon>
    </lineage>
</organism>
<dbReference type="FunFam" id="1.10.540.10:FF:000006">
    <property type="entry name" value="Acyl-coenzyme A oxidase"/>
    <property type="match status" value="1"/>
</dbReference>
<dbReference type="GO" id="GO:0071949">
    <property type="term" value="F:FAD binding"/>
    <property type="evidence" value="ECO:0007669"/>
    <property type="project" value="InterPro"/>
</dbReference>
<feature type="binding site" evidence="15">
    <location>
        <position position="141"/>
    </location>
    <ligand>
        <name>FAD</name>
        <dbReference type="ChEBI" id="CHEBI:57692"/>
    </ligand>
</feature>
<evidence type="ECO:0000256" key="9">
    <source>
        <dbReference type="ARBA" id="ARBA00022840"/>
    </source>
</evidence>
<dbReference type="SUPFAM" id="SSF56645">
    <property type="entry name" value="Acyl-CoA dehydrogenase NM domain-like"/>
    <property type="match status" value="1"/>
</dbReference>
<evidence type="ECO:0000259" key="18">
    <source>
        <dbReference type="Pfam" id="PF22924"/>
    </source>
</evidence>
<evidence type="ECO:0000256" key="3">
    <source>
        <dbReference type="ARBA" id="ARBA00004846"/>
    </source>
</evidence>
<dbReference type="Gene3D" id="2.40.110.10">
    <property type="entry name" value="Butyryl-CoA Dehydrogenase, subunit A, domain 2"/>
    <property type="match status" value="2"/>
</dbReference>
<proteinExistence type="inferred from homology"/>
<evidence type="ECO:0000313" key="19">
    <source>
        <dbReference type="EMBL" id="KAK2170326.1"/>
    </source>
</evidence>
<keyword evidence="12" id="KW-0576">Peroxisome</keyword>
<feature type="domain" description="Acyl-CoA oxidase C-alpha1" evidence="18">
    <location>
        <begin position="237"/>
        <end position="398"/>
    </location>
</feature>
<keyword evidence="11" id="KW-0443">Lipid metabolism</keyword>
<feature type="domain" description="Acyl-CoA oxidase C-terminal" evidence="16">
    <location>
        <begin position="432"/>
        <end position="611"/>
    </location>
</feature>
<dbReference type="Pfam" id="PF01756">
    <property type="entry name" value="ACOX"/>
    <property type="match status" value="1"/>
</dbReference>
<dbReference type="Gene3D" id="1.20.140.10">
    <property type="entry name" value="Butyryl-CoA Dehydrogenase, subunit A, domain 3"/>
    <property type="match status" value="2"/>
</dbReference>
<dbReference type="InterPro" id="IPR029320">
    <property type="entry name" value="Acyl-CoA_ox_N"/>
</dbReference>
<evidence type="ECO:0000256" key="4">
    <source>
        <dbReference type="ARBA" id="ARBA00006288"/>
    </source>
</evidence>
<evidence type="ECO:0000256" key="5">
    <source>
        <dbReference type="ARBA" id="ARBA00022630"/>
    </source>
</evidence>
<dbReference type="InterPro" id="IPR036250">
    <property type="entry name" value="AcylCo_DH-like_C"/>
</dbReference>
<dbReference type="InterPro" id="IPR012258">
    <property type="entry name" value="Acyl-CoA_oxidase"/>
</dbReference>
<evidence type="ECO:0000256" key="15">
    <source>
        <dbReference type="PIRSR" id="PIRSR000168-2"/>
    </source>
</evidence>
<dbReference type="EMBL" id="JAODUP010000003">
    <property type="protein sequence ID" value="KAK2170326.1"/>
    <property type="molecule type" value="Genomic_DNA"/>
</dbReference>
<dbReference type="Pfam" id="PF22924">
    <property type="entry name" value="ACOX_C_alpha1"/>
    <property type="match status" value="1"/>
</dbReference>
<dbReference type="GO" id="GO:0005504">
    <property type="term" value="F:fatty acid binding"/>
    <property type="evidence" value="ECO:0007669"/>
    <property type="project" value="TreeGrafter"/>
</dbReference>
<evidence type="ECO:0000256" key="12">
    <source>
        <dbReference type="ARBA" id="ARBA00023140"/>
    </source>
</evidence>
<keyword evidence="20" id="KW-1185">Reference proteome</keyword>
<dbReference type="SUPFAM" id="SSF47203">
    <property type="entry name" value="Acyl-CoA dehydrogenase C-terminal domain-like"/>
    <property type="match status" value="2"/>
</dbReference>
<dbReference type="PANTHER" id="PTHR10909">
    <property type="entry name" value="ELECTRON TRANSPORT OXIDOREDUCTASE"/>
    <property type="match status" value="1"/>
</dbReference>
<protein>
    <recommendedName>
        <fullName evidence="13">Acyl-coenzyme A oxidase</fullName>
    </recommendedName>
</protein>
<comment type="subcellular location">
    <subcellularLocation>
        <location evidence="2">Peroxisome</location>
    </subcellularLocation>
</comment>
<evidence type="ECO:0000256" key="13">
    <source>
        <dbReference type="PIRNR" id="PIRNR000168"/>
    </source>
</evidence>
<dbReference type="GO" id="GO:0055088">
    <property type="term" value="P:lipid homeostasis"/>
    <property type="evidence" value="ECO:0007669"/>
    <property type="project" value="TreeGrafter"/>
</dbReference>
<dbReference type="InterPro" id="IPR055060">
    <property type="entry name" value="ACOX_C_alpha1"/>
</dbReference>
<comment type="pathway">
    <text evidence="3">Lipid metabolism; peroxisomal fatty acid beta-oxidation.</text>
</comment>
<keyword evidence="9" id="KW-0067">ATP-binding</keyword>
<comment type="similarity">
    <text evidence="4 13">Belongs to the acyl-CoA oxidase family.</text>
</comment>
<evidence type="ECO:0000256" key="10">
    <source>
        <dbReference type="ARBA" id="ARBA00023002"/>
    </source>
</evidence>
<reference evidence="19" key="1">
    <citation type="journal article" date="2023" name="Mol. Biol. Evol.">
        <title>Third-Generation Sequencing Reveals the Adaptive Role of the Epigenome in Three Deep-Sea Polychaetes.</title>
        <authorList>
            <person name="Perez M."/>
            <person name="Aroh O."/>
            <person name="Sun Y."/>
            <person name="Lan Y."/>
            <person name="Juniper S.K."/>
            <person name="Young C.R."/>
            <person name="Angers B."/>
            <person name="Qian P.Y."/>
        </authorList>
    </citation>
    <scope>NUCLEOTIDE SEQUENCE</scope>
    <source>
        <strain evidence="19">P08H-3</strain>
    </source>
</reference>
<accession>A0AAD9KFD6</accession>
<sequence length="616" mass="69333">MPMNPDLEKERQGGTFDVEQLTHILDGGRDKTLKRHFLEQEVLKDPVFRGPDTRFLSREELFGELLRKHVAVIKKTQELSIDDINEASTIYSAAMNNNVGPLTLHSVAFVAPLDLMADDEQKKKWLIPAKKYEIIGCYAQTELGHGSFIRGLETRADYDVNTQQFVLNTPTETAIKWWVGGCVAVGDIGPKFGFGGVDNGYLCLNNVRIPRDNLLAKTGKVLEDGTYVKPENPKVVYGSMLGIRAALPKVGAYNLSKAVTIAIRYSCVRHQSEIKPGCGEPQVLDYQTQQHKLFPLLATAYAFHTVGVWMLDFHSTVMNEINEGHYHRLAEDHVLAAGLKAVINWKTHEGIEICRFSCGGHGYSLASSLPVIYVNHVANSTAEGETVILLLQTAVYLMKCVIDLEQGTPLDPSVAYLDQSFSKSEQWCSDVDMHSLLKAIQFRSKKFTEYVSSFVKKELMATGNQQLAFNKHKVILVECAKAHTEAVIMNAFVTKVDEILQSNPSVGKVLSLLCQIYGVTEILAHSGDYIQYEYLRKIDLDNIQDQLFKLYTYIRPEAVLLVDAFDFHDEVLKSILGRYDGQVYENMFKWAKASPFNKQDQGTFRKYIQQLKQAKL</sequence>
<gene>
    <name evidence="19" type="ORF">LSH36_3g12012</name>
</gene>
<keyword evidence="8" id="KW-0276">Fatty acid metabolism</keyword>
<keyword evidence="6" id="KW-0547">Nucleotide-binding</keyword>
<dbReference type="FunFam" id="1.20.140.10:FF:000005">
    <property type="entry name" value="Acyl-coenzyme A oxidase"/>
    <property type="match status" value="1"/>
</dbReference>
<keyword evidence="7 13" id="KW-0274">FAD</keyword>
<feature type="binding site" evidence="15">
    <location>
        <position position="180"/>
    </location>
    <ligand>
        <name>FAD</name>
        <dbReference type="ChEBI" id="CHEBI:57692"/>
    </ligand>
</feature>
<evidence type="ECO:0000313" key="20">
    <source>
        <dbReference type="Proteomes" id="UP001208570"/>
    </source>
</evidence>
<dbReference type="PIRSF" id="PIRSF000168">
    <property type="entry name" value="Acyl-CoA_oxidase"/>
    <property type="match status" value="1"/>
</dbReference>